<dbReference type="RefSeq" id="WP_132011276.1">
    <property type="nucleotide sequence ID" value="NZ_JABUHM010000017.1"/>
</dbReference>
<evidence type="ECO:0000313" key="2">
    <source>
        <dbReference type="Proteomes" id="UP000295689"/>
    </source>
</evidence>
<dbReference type="AlphaFoldDB" id="A0A4R2B001"/>
<protein>
    <submittedName>
        <fullName evidence="1">Uncharacterized protein</fullName>
    </submittedName>
</protein>
<accession>A0A4R2B001</accession>
<evidence type="ECO:0000313" key="1">
    <source>
        <dbReference type="EMBL" id="TCN19747.1"/>
    </source>
</evidence>
<dbReference type="EMBL" id="SLVV01000016">
    <property type="protein sequence ID" value="TCN19747.1"/>
    <property type="molecule type" value="Genomic_DNA"/>
</dbReference>
<sequence>MGVDIVGVHPTKRKRYIITIESNGDTQQAVIVADNTEDMNWLLKKLYGHLLVDTDGKRIGKFSFEETELG</sequence>
<reference evidence="1 2" key="1">
    <citation type="journal article" date="2015" name="Stand. Genomic Sci.">
        <title>Genomic Encyclopedia of Bacterial and Archaeal Type Strains, Phase III: the genomes of soil and plant-associated and newly described type strains.</title>
        <authorList>
            <person name="Whitman W.B."/>
            <person name="Woyke T."/>
            <person name="Klenk H.P."/>
            <person name="Zhou Y."/>
            <person name="Lilburn T.G."/>
            <person name="Beck B.J."/>
            <person name="De Vos P."/>
            <person name="Vandamme P."/>
            <person name="Eisen J.A."/>
            <person name="Garrity G."/>
            <person name="Hugenholtz P."/>
            <person name="Kyrpides N.C."/>
        </authorList>
    </citation>
    <scope>NUCLEOTIDE SEQUENCE [LARGE SCALE GENOMIC DNA]</scope>
    <source>
        <strain evidence="1 2">CV53</strain>
    </source>
</reference>
<proteinExistence type="predicted"/>
<comment type="caution">
    <text evidence="1">The sequence shown here is derived from an EMBL/GenBank/DDBJ whole genome shotgun (WGS) entry which is preliminary data.</text>
</comment>
<gene>
    <name evidence="1" type="ORF">EV146_11652</name>
</gene>
<organism evidence="1 2">
    <name type="scientific">Mesobacillus foraminis</name>
    <dbReference type="NCBI Taxonomy" id="279826"/>
    <lineage>
        <taxon>Bacteria</taxon>
        <taxon>Bacillati</taxon>
        <taxon>Bacillota</taxon>
        <taxon>Bacilli</taxon>
        <taxon>Bacillales</taxon>
        <taxon>Bacillaceae</taxon>
        <taxon>Mesobacillus</taxon>
    </lineage>
</organism>
<dbReference type="Proteomes" id="UP000295689">
    <property type="component" value="Unassembled WGS sequence"/>
</dbReference>
<keyword evidence="2" id="KW-1185">Reference proteome</keyword>
<name>A0A4R2B001_9BACI</name>